<keyword evidence="1" id="KW-0472">Membrane</keyword>
<accession>A0A8E7EJE4</accession>
<keyword evidence="1" id="KW-1133">Transmembrane helix</keyword>
<dbReference type="InterPro" id="IPR038765">
    <property type="entry name" value="Papain-like_cys_pep_sf"/>
</dbReference>
<organism evidence="3 4">
    <name type="scientific">Methanospirillum purgamenti</name>
    <dbReference type="NCBI Taxonomy" id="2834276"/>
    <lineage>
        <taxon>Archaea</taxon>
        <taxon>Methanobacteriati</taxon>
        <taxon>Methanobacteriota</taxon>
        <taxon>Stenosarchaea group</taxon>
        <taxon>Methanomicrobia</taxon>
        <taxon>Methanomicrobiales</taxon>
        <taxon>Methanospirillaceae</taxon>
        <taxon>Methanospirillum</taxon>
    </lineage>
</organism>
<dbReference type="EMBL" id="CP075546">
    <property type="protein sequence ID" value="QVV88365.1"/>
    <property type="molecule type" value="Genomic_DNA"/>
</dbReference>
<dbReference type="RefSeq" id="WP_214419180.1">
    <property type="nucleotide sequence ID" value="NZ_CP075546.1"/>
</dbReference>
<keyword evidence="1" id="KW-0812">Transmembrane</keyword>
<feature type="transmembrane region" description="Helical" evidence="1">
    <location>
        <begin position="352"/>
        <end position="374"/>
    </location>
</feature>
<feature type="transmembrane region" description="Helical" evidence="1">
    <location>
        <begin position="325"/>
        <end position="346"/>
    </location>
</feature>
<dbReference type="InterPro" id="IPR002931">
    <property type="entry name" value="Transglutaminase-like"/>
</dbReference>
<dbReference type="SUPFAM" id="SSF54001">
    <property type="entry name" value="Cysteine proteinases"/>
    <property type="match status" value="1"/>
</dbReference>
<dbReference type="GeneID" id="65098255"/>
<feature type="transmembrane region" description="Helical" evidence="1">
    <location>
        <begin position="291"/>
        <end position="313"/>
    </location>
</feature>
<dbReference type="Gene3D" id="3.10.620.30">
    <property type="match status" value="1"/>
</dbReference>
<evidence type="ECO:0000259" key="2">
    <source>
        <dbReference type="Pfam" id="PF01841"/>
    </source>
</evidence>
<evidence type="ECO:0000313" key="4">
    <source>
        <dbReference type="Proteomes" id="UP000680656"/>
    </source>
</evidence>
<reference evidence="3 4" key="1">
    <citation type="submission" date="2021-05" db="EMBL/GenBank/DDBJ databases">
        <title>A novel Methanospirillum isolate from a pyrite-forming mixed culture.</title>
        <authorList>
            <person name="Bunk B."/>
            <person name="Sproer C."/>
            <person name="Spring S."/>
            <person name="Pester M."/>
        </authorList>
    </citation>
    <scope>NUCLEOTIDE SEQUENCE [LARGE SCALE GENOMIC DNA]</scope>
    <source>
        <strain evidence="3 4">J.3.6.1-F.2.7.3</strain>
    </source>
</reference>
<name>A0A8E7EJE4_9EURY</name>
<evidence type="ECO:0000256" key="1">
    <source>
        <dbReference type="SAM" id="Phobius"/>
    </source>
</evidence>
<feature type="transmembrane region" description="Helical" evidence="1">
    <location>
        <begin position="221"/>
        <end position="239"/>
    </location>
</feature>
<dbReference type="Pfam" id="PF01841">
    <property type="entry name" value="Transglut_core"/>
    <property type="match status" value="1"/>
</dbReference>
<feature type="transmembrane region" description="Helical" evidence="1">
    <location>
        <begin position="111"/>
        <end position="132"/>
    </location>
</feature>
<dbReference type="KEGG" id="mrtj:KHC33_13685"/>
<dbReference type="AlphaFoldDB" id="A0A8E7EJE4"/>
<sequence>MKSLVISLGGTKAARVVDILAYYSQKPETRLFVEVYNTSGKRITDAVIKTIKEPVPLDIESHDDEKKPKLLTYSLNVTKEGYQPIDEKITVKPDQVSTVIVVLAKEHAQHVITAVILSLLSPFLWAILKYAGILGDSLLPILDIAFLIFAGLIAGGSTGIKLADKHILPKIKDKYVSSILGLISGEVFAILMLSIVVLNLLPLLGGFFLFLKEYVITSWDIFFIILCIVLLSFLGLIVDKGLINGLKRKEFIITLFIALWAAIGGFFGQHLLNRAGGIVNKLTDTLNGIEISNFFPLFVFIFVILWSIIIVRLLRTKNLDRTNPLLYEALYGFFGVILISFILPISTGNDEMLLLFAGGSIIGGLFGLLLYYMLIGERWEDSQVGKVKDGTNLSRKYRLATNGLVVDSVKSRLENINFIPHDNFIFLDENHKNIGDFNYSGVKDRFRKKINYIYRKNLEKCSSLFSNFIIIIDLRYNSLCEIAPDILRFLNEEYSLPIFTVIITTGEKINTNWMKKVACISDTIIPVDYNLFEDARLLDHFYYFKEDTLITEDIYEEGCIAELVERLSAILEIGERKSPSGLDLSHINRILIKERNPECVCNDRVDIIPTGTQNISTFGFFSLNIKKCTNLNLEISMGAYLEYALKNTLWKMDQSRDCSYALVVVRGARDYLLTSLVKSNLKDIYEGVLVAVGDLLTESDRNLEIIILLSYIMEDIEGGSDTDEGCSEEPVEDTIPPGIFREYWDSLIGKEKPGKDESEERYRSGSYDAYTSIIKKYYHRSPLLRYRSVSIAKKFPGAKNWKQAEAIYEWVRDNISYVADPLDSEYIQLPEETLNNGGGDCDDQSVLLASMLMCIGFKCVLVFIKKHVYVAVQLLDAPKKLRTYTKGTWPDNSNAMEWVGCDPTCTNCLFGQLPDDDYQIESIEFIE</sequence>
<feature type="domain" description="Transglutaminase-like" evidence="2">
    <location>
        <begin position="800"/>
        <end position="862"/>
    </location>
</feature>
<feature type="transmembrane region" description="Helical" evidence="1">
    <location>
        <begin position="251"/>
        <end position="271"/>
    </location>
</feature>
<feature type="transmembrane region" description="Helical" evidence="1">
    <location>
        <begin position="175"/>
        <end position="201"/>
    </location>
</feature>
<feature type="transmembrane region" description="Helical" evidence="1">
    <location>
        <begin position="144"/>
        <end position="163"/>
    </location>
</feature>
<gene>
    <name evidence="3" type="ORF">KHC33_13685</name>
</gene>
<dbReference type="Proteomes" id="UP000680656">
    <property type="component" value="Chromosome"/>
</dbReference>
<keyword evidence="4" id="KW-1185">Reference proteome</keyword>
<proteinExistence type="predicted"/>
<protein>
    <recommendedName>
        <fullName evidence="2">Transglutaminase-like domain-containing protein</fullName>
    </recommendedName>
</protein>
<evidence type="ECO:0000313" key="3">
    <source>
        <dbReference type="EMBL" id="QVV88365.1"/>
    </source>
</evidence>